<proteinExistence type="predicted"/>
<evidence type="ECO:0000256" key="3">
    <source>
        <dbReference type="SAM" id="SignalP"/>
    </source>
</evidence>
<dbReference type="Proteomes" id="UP000190973">
    <property type="component" value="Unassembled WGS sequence"/>
</dbReference>
<feature type="signal peptide" evidence="3">
    <location>
        <begin position="1"/>
        <end position="22"/>
    </location>
</feature>
<reference evidence="5 6" key="1">
    <citation type="submission" date="2016-05" db="EMBL/GenBank/DDBJ databases">
        <title>Microbial solvent formation.</title>
        <authorList>
            <person name="Poehlein A."/>
            <person name="Montoya Solano J.D."/>
            <person name="Flitsch S."/>
            <person name="Krabben P."/>
            <person name="Duerre P."/>
            <person name="Daniel R."/>
        </authorList>
    </citation>
    <scope>NUCLEOTIDE SEQUENCE [LARGE SCALE GENOMIC DNA]</scope>
    <source>
        <strain evidence="5 6">DSM 53</strain>
    </source>
</reference>
<dbReference type="EMBL" id="LZZI01000070">
    <property type="protein sequence ID" value="OOM59652.1"/>
    <property type="molecule type" value="Genomic_DNA"/>
</dbReference>
<dbReference type="InterPro" id="IPR018337">
    <property type="entry name" value="Cell_wall/Cho-bd_repeat"/>
</dbReference>
<evidence type="ECO:0000313" key="5">
    <source>
        <dbReference type="EMBL" id="OOM59652.1"/>
    </source>
</evidence>
<dbReference type="InterPro" id="IPR025883">
    <property type="entry name" value="Cadherin-like_domain"/>
</dbReference>
<dbReference type="Pfam" id="PF19127">
    <property type="entry name" value="Choline_bind_3"/>
    <property type="match status" value="1"/>
</dbReference>
<gene>
    <name evidence="5" type="ORF">CLBCK_33900</name>
</gene>
<dbReference type="Gene3D" id="2.60.40.10">
    <property type="entry name" value="Immunoglobulins"/>
    <property type="match status" value="1"/>
</dbReference>
<feature type="chain" id="PRO_5039663431" evidence="3">
    <location>
        <begin position="23"/>
        <end position="360"/>
    </location>
</feature>
<dbReference type="PROSITE" id="PS51170">
    <property type="entry name" value="CW"/>
    <property type="match status" value="1"/>
</dbReference>
<dbReference type="InterPro" id="IPR013783">
    <property type="entry name" value="Ig-like_fold"/>
</dbReference>
<dbReference type="RefSeq" id="WP_077839785.1">
    <property type="nucleotide sequence ID" value="NZ_JABTAE010000001.1"/>
</dbReference>
<keyword evidence="3" id="KW-0732">Signal</keyword>
<accession>A0A1S8S2K5</accession>
<dbReference type="Pfam" id="PF01473">
    <property type="entry name" value="Choline_bind_1"/>
    <property type="match status" value="1"/>
</dbReference>
<dbReference type="AlphaFoldDB" id="A0A1S8S2K5"/>
<evidence type="ECO:0000259" key="4">
    <source>
        <dbReference type="Pfam" id="PF12733"/>
    </source>
</evidence>
<name>A0A1S8S2K5_CLOBE</name>
<protein>
    <submittedName>
        <fullName evidence="5">Cadherin-like beta sandwich domain protein</fullName>
    </submittedName>
</protein>
<evidence type="ECO:0000256" key="2">
    <source>
        <dbReference type="PROSITE-ProRule" id="PRU00591"/>
    </source>
</evidence>
<organism evidence="5 6">
    <name type="scientific">Clostridium beijerinckii</name>
    <name type="common">Clostridium MP</name>
    <dbReference type="NCBI Taxonomy" id="1520"/>
    <lineage>
        <taxon>Bacteria</taxon>
        <taxon>Bacillati</taxon>
        <taxon>Bacillota</taxon>
        <taxon>Clostridia</taxon>
        <taxon>Eubacteriales</taxon>
        <taxon>Clostridiaceae</taxon>
        <taxon>Clostridium</taxon>
    </lineage>
</organism>
<sequence>MNKNIKKIIAITLALTSAPALIPNIVNFGTTAVYAASSSGYITNISVETNKDKTVNVYTKNNYSSNYKLSKISGEAPTKLYAQVASSVKKIKITDVDFGTNCDNVKIYKGSTEIDLDEEVKISSNVTLTIKAYSGTTLKQTYTLKIEKEDSDSSDDDIYLDDLSLTYDNDDIDFDFDKDKSSYDINVKNKVSYVKICADPEEDDYTVKVNGDTVDEGDDWTKKVSLSEGENTITVKIKDDDRNTREYTLNITRAKDNTSSTTSSTSSLSTSLKEGWQQISGIWYFIGPDGSKQTGWLKSPYSGKWYYMNDNGVMQTGWFKSPYSGKWYYLNPISNEFIGAMVTNTTIDGYKIGSDGARIN</sequence>
<evidence type="ECO:0000256" key="1">
    <source>
        <dbReference type="ARBA" id="ARBA00022737"/>
    </source>
</evidence>
<evidence type="ECO:0000313" key="6">
    <source>
        <dbReference type="Proteomes" id="UP000190973"/>
    </source>
</evidence>
<comment type="caution">
    <text evidence="5">The sequence shown here is derived from an EMBL/GenBank/DDBJ whole genome shotgun (WGS) entry which is preliminary data.</text>
</comment>
<dbReference type="Pfam" id="PF12733">
    <property type="entry name" value="Cadherin-like"/>
    <property type="match status" value="1"/>
</dbReference>
<keyword evidence="1" id="KW-0677">Repeat</keyword>
<dbReference type="Gene3D" id="2.10.270.10">
    <property type="entry name" value="Cholin Binding"/>
    <property type="match status" value="1"/>
</dbReference>
<feature type="repeat" description="Cell wall-binding" evidence="2">
    <location>
        <begin position="293"/>
        <end position="314"/>
    </location>
</feature>
<feature type="domain" description="Cadherin-like beta-sandwich-like" evidence="4">
    <location>
        <begin position="161"/>
        <end position="253"/>
    </location>
</feature>
<dbReference type="SUPFAM" id="SSF69360">
    <property type="entry name" value="Cell wall binding repeat"/>
    <property type="match status" value="1"/>
</dbReference>